<dbReference type="KEGG" id="efr:EFREU_v1c04680"/>
<dbReference type="OrthoDB" id="388967at2"/>
<dbReference type="NCBIfam" id="NF038029">
    <property type="entry name" value="LP_plasma"/>
    <property type="match status" value="1"/>
</dbReference>
<proteinExistence type="predicted"/>
<accession>A0A2K8NRV5</accession>
<dbReference type="EMBL" id="CP024962">
    <property type="protein sequence ID" value="ATZ16494.1"/>
    <property type="molecule type" value="Genomic_DNA"/>
</dbReference>
<gene>
    <name evidence="1" type="ORF">EFREU_v1c04680</name>
</gene>
<evidence type="ECO:0000313" key="1">
    <source>
        <dbReference type="EMBL" id="ATZ16494.1"/>
    </source>
</evidence>
<protein>
    <submittedName>
        <fullName evidence="1">Uncharacterized protein</fullName>
    </submittedName>
</protein>
<dbReference type="InterPro" id="IPR054816">
    <property type="entry name" value="Lipoprotein_mollicutes-type_CS"/>
</dbReference>
<dbReference type="Proteomes" id="UP000232222">
    <property type="component" value="Chromosome"/>
</dbReference>
<dbReference type="NCBIfam" id="NF045726">
    <property type="entry name" value="XXplasma_LP"/>
    <property type="match status" value="1"/>
</dbReference>
<evidence type="ECO:0000313" key="2">
    <source>
        <dbReference type="Proteomes" id="UP000232222"/>
    </source>
</evidence>
<organism evidence="1 2">
    <name type="scientific">Entomoplasma freundtii</name>
    <dbReference type="NCBI Taxonomy" id="74700"/>
    <lineage>
        <taxon>Bacteria</taxon>
        <taxon>Bacillati</taxon>
        <taxon>Mycoplasmatota</taxon>
        <taxon>Mollicutes</taxon>
        <taxon>Entomoplasmatales</taxon>
        <taxon>Entomoplasmataceae</taxon>
        <taxon>Entomoplasma</taxon>
    </lineage>
</organism>
<reference evidence="1 2" key="1">
    <citation type="submission" date="2017-11" db="EMBL/GenBank/DDBJ databases">
        <title>Genome sequence of Entomoplasma freundtii BARC 318 (ATCC 51999).</title>
        <authorList>
            <person name="Lo W.-S."/>
            <person name="Gasparich G.E."/>
            <person name="Kuo C.-H."/>
        </authorList>
    </citation>
    <scope>NUCLEOTIDE SEQUENCE [LARGE SCALE GENOMIC DNA]</scope>
    <source>
        <strain evidence="1 2">BARC 318</strain>
    </source>
</reference>
<name>A0A2K8NRV5_9MOLU</name>
<dbReference type="RefSeq" id="WP_100609506.1">
    <property type="nucleotide sequence ID" value="NZ_CP024962.1"/>
</dbReference>
<dbReference type="AlphaFoldDB" id="A0A2K8NRV5"/>
<sequence>MKKLLSILGAVGLIATTSATVVSCEKKENNNGDKVSDKEQAIENLKKEISKSREILDKNKLTHEENARDLFWDIQKVKPLVNSKDVNAEVLQIAQKLLEWKTNKIVFQDELDCTSHEPAIKKSGKYELTRMISWGYQQLFESLTSELSENSLKGELVEFLEKAIVNVQNDKKDDDYRSDSRLLEENINKFIAEQTKIEEANKSEITSITNKLEAVLTKLNNKLLIFMPNDLKETDTFENLLNDFIISELKEVQYEIPKNYSFSSDNLPNPKLITDKGLHTDEDVTLLVKQNEKIVFEKKDVRLIFSGIDDNIKDPDVK</sequence>
<keyword evidence="2" id="KW-1185">Reference proteome</keyword>
<dbReference type="PROSITE" id="PS51257">
    <property type="entry name" value="PROKAR_LIPOPROTEIN"/>
    <property type="match status" value="1"/>
</dbReference>